<reference evidence="1" key="1">
    <citation type="submission" date="2016-02" db="EMBL/GenBank/DDBJ databases">
        <title>WGS assembly of Manihot esculenta.</title>
        <authorList>
            <person name="Bredeson J.V."/>
            <person name="Prochnik S.E."/>
            <person name="Lyons J.B."/>
            <person name="Schmutz J."/>
            <person name="Grimwood J."/>
            <person name="Vrebalov J."/>
            <person name="Bart R.S."/>
            <person name="Amuge T."/>
            <person name="Ferguson M.E."/>
            <person name="Green R."/>
            <person name="Putnam N."/>
            <person name="Stites J."/>
            <person name="Rounsley S."/>
            <person name="Rokhsar D.S."/>
        </authorList>
    </citation>
    <scope>NUCLEOTIDE SEQUENCE [LARGE SCALE GENOMIC DNA]</scope>
    <source>
        <tissue evidence="1">Leaf</tissue>
    </source>
</reference>
<accession>A0A2C9WKX0</accession>
<sequence length="59" mass="6826">MEQPPGLEKAELWKNRFLFKAGKEILIKIVIQAIPNRVMSLFLLSKGTCKDLEKMFADF</sequence>
<organism evidence="1">
    <name type="scientific">Manihot esculenta</name>
    <name type="common">Cassava</name>
    <name type="synonym">Jatropha manihot</name>
    <dbReference type="NCBI Taxonomy" id="3983"/>
    <lineage>
        <taxon>Eukaryota</taxon>
        <taxon>Viridiplantae</taxon>
        <taxon>Streptophyta</taxon>
        <taxon>Embryophyta</taxon>
        <taxon>Tracheophyta</taxon>
        <taxon>Spermatophyta</taxon>
        <taxon>Magnoliopsida</taxon>
        <taxon>eudicotyledons</taxon>
        <taxon>Gunneridae</taxon>
        <taxon>Pentapetalae</taxon>
        <taxon>rosids</taxon>
        <taxon>fabids</taxon>
        <taxon>Malpighiales</taxon>
        <taxon>Euphorbiaceae</taxon>
        <taxon>Crotonoideae</taxon>
        <taxon>Manihoteae</taxon>
        <taxon>Manihot</taxon>
    </lineage>
</organism>
<dbReference type="AlphaFoldDB" id="A0A2C9WKX0"/>
<gene>
    <name evidence="1" type="ORF">MANES_01G064700</name>
</gene>
<dbReference type="EMBL" id="CM004387">
    <property type="protein sequence ID" value="OAY59847.1"/>
    <property type="molecule type" value="Genomic_DNA"/>
</dbReference>
<name>A0A2C9WKX0_MANES</name>
<protein>
    <submittedName>
        <fullName evidence="1">Uncharacterized protein</fullName>
    </submittedName>
</protein>
<proteinExistence type="predicted"/>
<evidence type="ECO:0000313" key="1">
    <source>
        <dbReference type="EMBL" id="OAY59847.1"/>
    </source>
</evidence>